<feature type="transmembrane region" description="Helical" evidence="6">
    <location>
        <begin position="214"/>
        <end position="234"/>
    </location>
</feature>
<feature type="transmembrane region" description="Helical" evidence="6">
    <location>
        <begin position="189"/>
        <end position="209"/>
    </location>
</feature>
<evidence type="ECO:0000313" key="7">
    <source>
        <dbReference type="EMBL" id="MFD0944832.1"/>
    </source>
</evidence>
<dbReference type="NCBIfam" id="TIGR00733">
    <property type="entry name" value="OPT family oligopeptide transporter"/>
    <property type="match status" value="1"/>
</dbReference>
<dbReference type="EMBL" id="JBHTJG010000001">
    <property type="protein sequence ID" value="MFD0944832.1"/>
    <property type="molecule type" value="Genomic_DNA"/>
</dbReference>
<feature type="transmembrane region" description="Helical" evidence="6">
    <location>
        <begin position="310"/>
        <end position="329"/>
    </location>
</feature>
<dbReference type="PANTHER" id="PTHR31645:SF0">
    <property type="entry name" value="OLIGOPEPTIDE TRANSPORTER YGL114W-RELATED"/>
    <property type="match status" value="1"/>
</dbReference>
<dbReference type="Proteomes" id="UP001596977">
    <property type="component" value="Unassembled WGS sequence"/>
</dbReference>
<feature type="transmembrane region" description="Helical" evidence="6">
    <location>
        <begin position="376"/>
        <end position="396"/>
    </location>
</feature>
<keyword evidence="3 6" id="KW-0812">Transmembrane</keyword>
<dbReference type="NCBIfam" id="TIGR00728">
    <property type="entry name" value="OPT_sfam"/>
    <property type="match status" value="1"/>
</dbReference>
<feature type="transmembrane region" description="Helical" evidence="6">
    <location>
        <begin position="621"/>
        <end position="643"/>
    </location>
</feature>
<dbReference type="InterPro" id="IPR004814">
    <property type="entry name" value="Oligopep_transpt"/>
</dbReference>
<dbReference type="InterPro" id="IPR045035">
    <property type="entry name" value="YSL-like"/>
</dbReference>
<sequence length="649" mass="65598">MTTAARAPLELTVRGVILGGFITLLFTAANVYLGLKIGLTFATSIPAAVISMAILRFLPNSTILENNIVQTVASAAGTLAAIIFVLPGLVMIGWWNGFPYLETAAITMLGGILGVMFSVPLRRALIVDSPELPYPEGRAAAEVLQIGAGSRAGAEESAKGLAVILVTALVSAGFALLTRMKLAAEEGAAFFTAGAGSTGIVGGLSFALIGAGHLIGLTVGIAMLVGIAIGWWVALPVLTAGMPGAAEEVASAVFRSEVRFLGAGTIAVAAIWTLLKIAGPVVGGVRSSLAASRAARAGADIADTERDLPIGWIGLGTLAVLVPIAWLLWDVLAGGPLAGSAALLVAGSLLFVLVIGLVIASVCGYMAGLIGASNSPVSGIGILSILAASLLLVAMFGRGQDAGTTQALVAYALIVTGIVFGVATISNDNLQDLKTGQLVGATPWKQQLALVFGVIFGSLVIPPVLSVLNASFGFAGVPGASADALPAPQAALISSLAKGVLGGDLNWAMIGVGALVGVGVVAADELLAHTREGRFRLPPLAVGLGIYLPMAVTLTVVVGAAIGWFYDRAADRARDPEFAKRMGVLMATGLIVGDSLFGVLYAGIVYESGSESPLAVVGPDFAGWALGGGTIAFLALTALLYAYTRAKAR</sequence>
<feature type="transmembrane region" description="Helical" evidence="6">
    <location>
        <begin position="447"/>
        <end position="468"/>
    </location>
</feature>
<comment type="subcellular location">
    <subcellularLocation>
        <location evidence="1">Membrane</location>
        <topology evidence="1">Multi-pass membrane protein</topology>
    </subcellularLocation>
</comment>
<name>A0ABW3H121_9SPHN</name>
<feature type="transmembrane region" description="Helical" evidence="6">
    <location>
        <begin position="100"/>
        <end position="119"/>
    </location>
</feature>
<evidence type="ECO:0000256" key="2">
    <source>
        <dbReference type="ARBA" id="ARBA00022448"/>
    </source>
</evidence>
<feature type="transmembrane region" description="Helical" evidence="6">
    <location>
        <begin position="71"/>
        <end position="94"/>
    </location>
</feature>
<dbReference type="RefSeq" id="WP_264942887.1">
    <property type="nucleotide sequence ID" value="NZ_JAPDRA010000001.1"/>
</dbReference>
<proteinExistence type="predicted"/>
<gene>
    <name evidence="7" type="ORF">ACFQ1E_00615</name>
</gene>
<keyword evidence="8" id="KW-1185">Reference proteome</keyword>
<organism evidence="7 8">
    <name type="scientific">Sphingomonas canadensis</name>
    <dbReference type="NCBI Taxonomy" id="1219257"/>
    <lineage>
        <taxon>Bacteria</taxon>
        <taxon>Pseudomonadati</taxon>
        <taxon>Pseudomonadota</taxon>
        <taxon>Alphaproteobacteria</taxon>
        <taxon>Sphingomonadales</taxon>
        <taxon>Sphingomonadaceae</taxon>
        <taxon>Sphingomonas</taxon>
    </lineage>
</organism>
<keyword evidence="2" id="KW-0813">Transport</keyword>
<dbReference type="Pfam" id="PF03169">
    <property type="entry name" value="OPT"/>
    <property type="match status" value="1"/>
</dbReference>
<accession>A0ABW3H121</accession>
<feature type="transmembrane region" description="Helical" evidence="6">
    <location>
        <begin position="578"/>
        <end position="601"/>
    </location>
</feature>
<feature type="transmembrane region" description="Helical" evidence="6">
    <location>
        <begin position="543"/>
        <end position="566"/>
    </location>
</feature>
<feature type="transmembrane region" description="Helical" evidence="6">
    <location>
        <begin position="12"/>
        <end position="33"/>
    </location>
</feature>
<feature type="transmembrane region" description="Helical" evidence="6">
    <location>
        <begin position="341"/>
        <end position="370"/>
    </location>
</feature>
<protein>
    <submittedName>
        <fullName evidence="7">OPT family oligopeptide transporter</fullName>
    </submittedName>
</protein>
<comment type="caution">
    <text evidence="7">The sequence shown here is derived from an EMBL/GenBank/DDBJ whole genome shotgun (WGS) entry which is preliminary data.</text>
</comment>
<dbReference type="PANTHER" id="PTHR31645">
    <property type="entry name" value="OLIGOPEPTIDE TRANSPORTER YGL114W-RELATED"/>
    <property type="match status" value="1"/>
</dbReference>
<reference evidence="8" key="1">
    <citation type="journal article" date="2019" name="Int. J. Syst. Evol. Microbiol.">
        <title>The Global Catalogue of Microorganisms (GCM) 10K type strain sequencing project: providing services to taxonomists for standard genome sequencing and annotation.</title>
        <authorList>
            <consortium name="The Broad Institute Genomics Platform"/>
            <consortium name="The Broad Institute Genome Sequencing Center for Infectious Disease"/>
            <person name="Wu L."/>
            <person name="Ma J."/>
        </authorList>
    </citation>
    <scope>NUCLEOTIDE SEQUENCE [LARGE SCALE GENOMIC DNA]</scope>
    <source>
        <strain evidence="8">CCUG 62982</strain>
    </source>
</reference>
<evidence type="ECO:0000256" key="6">
    <source>
        <dbReference type="SAM" id="Phobius"/>
    </source>
</evidence>
<feature type="transmembrane region" description="Helical" evidence="6">
    <location>
        <begin position="408"/>
        <end position="427"/>
    </location>
</feature>
<keyword evidence="5 6" id="KW-0472">Membrane</keyword>
<evidence type="ECO:0000256" key="5">
    <source>
        <dbReference type="ARBA" id="ARBA00023136"/>
    </source>
</evidence>
<dbReference type="InterPro" id="IPR004813">
    <property type="entry name" value="OPT"/>
</dbReference>
<evidence type="ECO:0000256" key="1">
    <source>
        <dbReference type="ARBA" id="ARBA00004141"/>
    </source>
</evidence>
<keyword evidence="4 6" id="KW-1133">Transmembrane helix</keyword>
<evidence type="ECO:0000256" key="4">
    <source>
        <dbReference type="ARBA" id="ARBA00022989"/>
    </source>
</evidence>
<feature type="transmembrane region" description="Helical" evidence="6">
    <location>
        <begin position="39"/>
        <end position="59"/>
    </location>
</feature>
<evidence type="ECO:0000313" key="8">
    <source>
        <dbReference type="Proteomes" id="UP001596977"/>
    </source>
</evidence>
<evidence type="ECO:0000256" key="3">
    <source>
        <dbReference type="ARBA" id="ARBA00022692"/>
    </source>
</evidence>
<feature type="transmembrane region" description="Helical" evidence="6">
    <location>
        <begin position="160"/>
        <end position="177"/>
    </location>
</feature>